<keyword evidence="10" id="KW-1185">Reference proteome</keyword>
<evidence type="ECO:0000256" key="4">
    <source>
        <dbReference type="ARBA" id="ARBA00022692"/>
    </source>
</evidence>
<feature type="transmembrane region" description="Helical" evidence="7">
    <location>
        <begin position="208"/>
        <end position="230"/>
    </location>
</feature>
<evidence type="ECO:0000313" key="9">
    <source>
        <dbReference type="EMBL" id="QEX21350.1"/>
    </source>
</evidence>
<dbReference type="GO" id="GO:0005886">
    <property type="term" value="C:plasma membrane"/>
    <property type="evidence" value="ECO:0007669"/>
    <property type="project" value="UniProtKB-SubCell"/>
</dbReference>
<feature type="transmembrane region" description="Helical" evidence="7">
    <location>
        <begin position="330"/>
        <end position="350"/>
    </location>
</feature>
<evidence type="ECO:0000256" key="3">
    <source>
        <dbReference type="ARBA" id="ARBA00022475"/>
    </source>
</evidence>
<dbReference type="SUPFAM" id="SSF103473">
    <property type="entry name" value="MFS general substrate transporter"/>
    <property type="match status" value="1"/>
</dbReference>
<dbReference type="Proteomes" id="UP000325797">
    <property type="component" value="Chromosome"/>
</dbReference>
<dbReference type="Pfam" id="PF07690">
    <property type="entry name" value="MFS_1"/>
    <property type="match status" value="1"/>
</dbReference>
<keyword evidence="3" id="KW-1003">Cell membrane</keyword>
<proteinExistence type="predicted"/>
<feature type="domain" description="Major facilitator superfamily (MFS) profile" evidence="8">
    <location>
        <begin position="14"/>
        <end position="381"/>
    </location>
</feature>
<dbReference type="InterPro" id="IPR047200">
    <property type="entry name" value="MFS_YcaD-like"/>
</dbReference>
<evidence type="ECO:0000256" key="5">
    <source>
        <dbReference type="ARBA" id="ARBA00022989"/>
    </source>
</evidence>
<dbReference type="Gene3D" id="1.20.1250.20">
    <property type="entry name" value="MFS general substrate transporter like domains"/>
    <property type="match status" value="2"/>
</dbReference>
<reference evidence="9 10" key="1">
    <citation type="submission" date="2019-08" db="EMBL/GenBank/DDBJ databases">
        <title>Hyperibacter terrae gen. nov., sp. nov. and Hyperibacter viscosus sp. nov., two new members in the family Rhodospirillaceae isolated from the rhizosphere of Hypericum perforatum.</title>
        <authorList>
            <person name="Noviana Z."/>
        </authorList>
    </citation>
    <scope>NUCLEOTIDE SEQUENCE [LARGE SCALE GENOMIC DNA]</scope>
    <source>
        <strain evidence="9 10">R5959</strain>
    </source>
</reference>
<dbReference type="InterPro" id="IPR036259">
    <property type="entry name" value="MFS_trans_sf"/>
</dbReference>
<sequence length="385" mass="41068">MTAIALTERQRRRSLAAIISAGFGAGMSMASLLPLLSLLMERHGYDAGLIGLNAAMFPVSVLLFGSLAPLVVRRLGALRTLWLSAIGFTLVTPLYYLTDPWSWYGWRFVAGFLGAIGWMTSEAWLNMVARPESRGRVMAVYTTVIAAGMTIGPFIISAIGIEGFWPFLFIMGATALTALPLLFARGLSPDFSRQMPLQPWRALAHAPTVLIGSVAAGAVDMAIMSLLPVWGVAEGFSQNDAARLISVFAAGSLLMQWPVGWLADHWSQRGTIMICSTVTGAGALLLPLLAGQPVLLWPMIFVWGGVVFGVYTAALALLGDRFPAHELAGANALFIMAYQVGSLGGPPVAGVTMDRFGAMGLPVMIATISAAYLLFSLARRAMMRG</sequence>
<feature type="transmembrane region" description="Helical" evidence="7">
    <location>
        <begin position="48"/>
        <end position="68"/>
    </location>
</feature>
<dbReference type="OrthoDB" id="9810614at2"/>
<name>A0A5J6MYJ2_9PROT</name>
<dbReference type="CDD" id="cd17477">
    <property type="entry name" value="MFS_YcaD_like"/>
    <property type="match status" value="1"/>
</dbReference>
<feature type="transmembrane region" description="Helical" evidence="7">
    <location>
        <begin position="80"/>
        <end position="98"/>
    </location>
</feature>
<feature type="transmembrane region" description="Helical" evidence="7">
    <location>
        <begin position="104"/>
        <end position="125"/>
    </location>
</feature>
<dbReference type="AlphaFoldDB" id="A0A5J6MYJ2"/>
<dbReference type="InterPro" id="IPR011701">
    <property type="entry name" value="MFS"/>
</dbReference>
<protein>
    <submittedName>
        <fullName evidence="9">MFS transporter</fullName>
    </submittedName>
</protein>
<keyword evidence="5 7" id="KW-1133">Transmembrane helix</keyword>
<dbReference type="RefSeq" id="WP_151115821.1">
    <property type="nucleotide sequence ID" value="NZ_CP042582.1"/>
</dbReference>
<evidence type="ECO:0000259" key="8">
    <source>
        <dbReference type="PROSITE" id="PS50850"/>
    </source>
</evidence>
<keyword evidence="2" id="KW-0813">Transport</keyword>
<feature type="transmembrane region" description="Helical" evidence="7">
    <location>
        <begin position="356"/>
        <end position="375"/>
    </location>
</feature>
<feature type="transmembrane region" description="Helical" evidence="7">
    <location>
        <begin position="15"/>
        <end position="36"/>
    </location>
</feature>
<keyword evidence="6 7" id="KW-0472">Membrane</keyword>
<dbReference type="PANTHER" id="PTHR23521">
    <property type="entry name" value="TRANSPORTER MFS SUPERFAMILY"/>
    <property type="match status" value="1"/>
</dbReference>
<dbReference type="EMBL" id="CP042582">
    <property type="protein sequence ID" value="QEX21350.1"/>
    <property type="molecule type" value="Genomic_DNA"/>
</dbReference>
<keyword evidence="4 7" id="KW-0812">Transmembrane</keyword>
<gene>
    <name evidence="9" type="ORF">FRZ61_12750</name>
</gene>
<dbReference type="PANTHER" id="PTHR23521:SF2">
    <property type="entry name" value="TRANSPORTER MFS SUPERFAMILY"/>
    <property type="match status" value="1"/>
</dbReference>
<dbReference type="InterPro" id="IPR020846">
    <property type="entry name" value="MFS_dom"/>
</dbReference>
<feature type="transmembrane region" description="Helical" evidence="7">
    <location>
        <begin position="167"/>
        <end position="187"/>
    </location>
</feature>
<dbReference type="PROSITE" id="PS50850">
    <property type="entry name" value="MFS"/>
    <property type="match status" value="1"/>
</dbReference>
<dbReference type="KEGG" id="hadh:FRZ61_12750"/>
<evidence type="ECO:0000313" key="10">
    <source>
        <dbReference type="Proteomes" id="UP000325797"/>
    </source>
</evidence>
<evidence type="ECO:0000256" key="7">
    <source>
        <dbReference type="SAM" id="Phobius"/>
    </source>
</evidence>
<feature type="transmembrane region" description="Helical" evidence="7">
    <location>
        <begin position="137"/>
        <end position="161"/>
    </location>
</feature>
<feature type="transmembrane region" description="Helical" evidence="7">
    <location>
        <begin position="270"/>
        <end position="290"/>
    </location>
</feature>
<feature type="transmembrane region" description="Helical" evidence="7">
    <location>
        <begin position="242"/>
        <end position="263"/>
    </location>
</feature>
<organism evidence="9 10">
    <name type="scientific">Hypericibacter adhaerens</name>
    <dbReference type="NCBI Taxonomy" id="2602016"/>
    <lineage>
        <taxon>Bacteria</taxon>
        <taxon>Pseudomonadati</taxon>
        <taxon>Pseudomonadota</taxon>
        <taxon>Alphaproteobacteria</taxon>
        <taxon>Rhodospirillales</taxon>
        <taxon>Dongiaceae</taxon>
        <taxon>Hypericibacter</taxon>
    </lineage>
</organism>
<evidence type="ECO:0000256" key="2">
    <source>
        <dbReference type="ARBA" id="ARBA00022448"/>
    </source>
</evidence>
<comment type="subcellular location">
    <subcellularLocation>
        <location evidence="1">Cell membrane</location>
        <topology evidence="1">Multi-pass membrane protein</topology>
    </subcellularLocation>
</comment>
<dbReference type="GO" id="GO:0022857">
    <property type="term" value="F:transmembrane transporter activity"/>
    <property type="evidence" value="ECO:0007669"/>
    <property type="project" value="InterPro"/>
</dbReference>
<accession>A0A5J6MYJ2</accession>
<feature type="transmembrane region" description="Helical" evidence="7">
    <location>
        <begin position="296"/>
        <end position="318"/>
    </location>
</feature>
<evidence type="ECO:0000256" key="1">
    <source>
        <dbReference type="ARBA" id="ARBA00004651"/>
    </source>
</evidence>
<evidence type="ECO:0000256" key="6">
    <source>
        <dbReference type="ARBA" id="ARBA00023136"/>
    </source>
</evidence>